<evidence type="ECO:0000313" key="9">
    <source>
        <dbReference type="Proteomes" id="UP000001072"/>
    </source>
</evidence>
<dbReference type="HOGENOM" id="CLU_1750095_0_0_1"/>
<evidence type="ECO:0000256" key="1">
    <source>
        <dbReference type="ARBA" id="ARBA00004141"/>
    </source>
</evidence>
<feature type="transmembrane region" description="Helical" evidence="6">
    <location>
        <begin position="58"/>
        <end position="79"/>
    </location>
</feature>
<evidence type="ECO:0000256" key="2">
    <source>
        <dbReference type="ARBA" id="ARBA00022692"/>
    </source>
</evidence>
<dbReference type="EMBL" id="GL883111">
    <property type="protein sequence ID" value="EGG05759.1"/>
    <property type="molecule type" value="Genomic_DNA"/>
</dbReference>
<dbReference type="InParanoid" id="F4RP54"/>
<gene>
    <name evidence="8" type="ORF">MELLADRAFT_107196</name>
</gene>
<feature type="domain" description="EXPERA" evidence="7">
    <location>
        <begin position="14"/>
        <end position="149"/>
    </location>
</feature>
<dbReference type="Proteomes" id="UP000001072">
    <property type="component" value="Unassembled WGS sequence"/>
</dbReference>
<keyword evidence="2 5" id="KW-0812">Transmembrane</keyword>
<evidence type="ECO:0000256" key="4">
    <source>
        <dbReference type="ARBA" id="ARBA00023136"/>
    </source>
</evidence>
<dbReference type="OrthoDB" id="433124at2759"/>
<evidence type="ECO:0000256" key="3">
    <source>
        <dbReference type="ARBA" id="ARBA00022989"/>
    </source>
</evidence>
<dbReference type="RefSeq" id="XP_007410815.1">
    <property type="nucleotide sequence ID" value="XM_007410753.1"/>
</dbReference>
<keyword evidence="3 5" id="KW-1133">Transmembrane helix</keyword>
<dbReference type="eggNOG" id="ENOG502SAV8">
    <property type="taxonomic scope" value="Eukaryota"/>
</dbReference>
<sequence>MNTKPSSSSNRLARDRLYMGFLAMHAVATVVIVYITISNDPLMMGASSGTSNHLWFRWLLAHEFIFFLPTYFFGIVGLWKDDLTIYPLLLAYGAAASTTTATCLIDLLFGSHDSHLTPKQLLFLLSSYGSSDENLYSRLYAVSMPCLQP</sequence>
<feature type="transmembrane region" description="Helical" evidence="6">
    <location>
        <begin position="85"/>
        <end position="109"/>
    </location>
</feature>
<dbReference type="PROSITE" id="PS51751">
    <property type="entry name" value="EXPERA"/>
    <property type="match status" value="1"/>
</dbReference>
<evidence type="ECO:0000256" key="5">
    <source>
        <dbReference type="PROSITE-ProRule" id="PRU01087"/>
    </source>
</evidence>
<dbReference type="Pfam" id="PF05241">
    <property type="entry name" value="EBP"/>
    <property type="match status" value="1"/>
</dbReference>
<accession>F4RP54</accession>
<dbReference type="AlphaFoldDB" id="F4RP54"/>
<dbReference type="GeneID" id="18923107"/>
<keyword evidence="4 5" id="KW-0472">Membrane</keyword>
<dbReference type="InterPro" id="IPR033118">
    <property type="entry name" value="EXPERA"/>
</dbReference>
<evidence type="ECO:0000259" key="7">
    <source>
        <dbReference type="PROSITE" id="PS51751"/>
    </source>
</evidence>
<evidence type="ECO:0000313" key="8">
    <source>
        <dbReference type="EMBL" id="EGG05759.1"/>
    </source>
</evidence>
<organism evidence="9">
    <name type="scientific">Melampsora larici-populina (strain 98AG31 / pathotype 3-4-7)</name>
    <name type="common">Poplar leaf rust fungus</name>
    <dbReference type="NCBI Taxonomy" id="747676"/>
    <lineage>
        <taxon>Eukaryota</taxon>
        <taxon>Fungi</taxon>
        <taxon>Dikarya</taxon>
        <taxon>Basidiomycota</taxon>
        <taxon>Pucciniomycotina</taxon>
        <taxon>Pucciniomycetes</taxon>
        <taxon>Pucciniales</taxon>
        <taxon>Melampsoraceae</taxon>
        <taxon>Melampsora</taxon>
    </lineage>
</organism>
<dbReference type="VEuPathDB" id="FungiDB:MELLADRAFT_107196"/>
<keyword evidence="9" id="KW-1185">Reference proteome</keyword>
<reference evidence="9" key="1">
    <citation type="journal article" date="2011" name="Proc. Natl. Acad. Sci. U.S.A.">
        <title>Obligate biotrophy features unraveled by the genomic analysis of rust fungi.</title>
        <authorList>
            <person name="Duplessis S."/>
            <person name="Cuomo C.A."/>
            <person name="Lin Y.-C."/>
            <person name="Aerts A."/>
            <person name="Tisserant E."/>
            <person name="Veneault-Fourrey C."/>
            <person name="Joly D.L."/>
            <person name="Hacquard S."/>
            <person name="Amselem J."/>
            <person name="Cantarel B.L."/>
            <person name="Chiu R."/>
            <person name="Coutinho P.M."/>
            <person name="Feau N."/>
            <person name="Field M."/>
            <person name="Frey P."/>
            <person name="Gelhaye E."/>
            <person name="Goldberg J."/>
            <person name="Grabherr M.G."/>
            <person name="Kodira C.D."/>
            <person name="Kohler A."/>
            <person name="Kuees U."/>
            <person name="Lindquist E.A."/>
            <person name="Lucas S.M."/>
            <person name="Mago R."/>
            <person name="Mauceli E."/>
            <person name="Morin E."/>
            <person name="Murat C."/>
            <person name="Pangilinan J.L."/>
            <person name="Park R."/>
            <person name="Pearson M."/>
            <person name="Quesneville H."/>
            <person name="Rouhier N."/>
            <person name="Sakthikumar S."/>
            <person name="Salamov A.A."/>
            <person name="Schmutz J."/>
            <person name="Selles B."/>
            <person name="Shapiro H."/>
            <person name="Tanguay P."/>
            <person name="Tuskan G.A."/>
            <person name="Henrissat B."/>
            <person name="Van de Peer Y."/>
            <person name="Rouze P."/>
            <person name="Ellis J.G."/>
            <person name="Dodds P.N."/>
            <person name="Schein J.E."/>
            <person name="Zhong S."/>
            <person name="Hamelin R.C."/>
            <person name="Grigoriev I.V."/>
            <person name="Szabo L.J."/>
            <person name="Martin F."/>
        </authorList>
    </citation>
    <scope>NUCLEOTIDE SEQUENCE [LARGE SCALE GENOMIC DNA]</scope>
    <source>
        <strain evidence="9">98AG31 / pathotype 3-4-7</strain>
    </source>
</reference>
<proteinExistence type="predicted"/>
<dbReference type="KEGG" id="mlr:MELLADRAFT_107196"/>
<name>F4RP54_MELLP</name>
<dbReference type="GO" id="GO:0016020">
    <property type="term" value="C:membrane"/>
    <property type="evidence" value="ECO:0007669"/>
    <property type="project" value="UniProtKB-SubCell"/>
</dbReference>
<comment type="subcellular location">
    <subcellularLocation>
        <location evidence="1">Membrane</location>
        <topology evidence="1">Multi-pass membrane protein</topology>
    </subcellularLocation>
</comment>
<evidence type="ECO:0000256" key="6">
    <source>
        <dbReference type="SAM" id="Phobius"/>
    </source>
</evidence>
<protein>
    <recommendedName>
        <fullName evidence="7">EXPERA domain-containing protein</fullName>
    </recommendedName>
</protein>
<feature type="transmembrane region" description="Helical" evidence="6">
    <location>
        <begin position="17"/>
        <end position="37"/>
    </location>
</feature>